<accession>K0TG90</accession>
<proteinExistence type="predicted"/>
<comment type="caution">
    <text evidence="2">The sequence shown here is derived from an EMBL/GenBank/DDBJ whole genome shotgun (WGS) entry which is preliminary data.</text>
</comment>
<dbReference type="AlphaFoldDB" id="K0TG90"/>
<evidence type="ECO:0000313" key="2">
    <source>
        <dbReference type="EMBL" id="EJK76410.1"/>
    </source>
</evidence>
<dbReference type="Proteomes" id="UP000266841">
    <property type="component" value="Unassembled WGS sequence"/>
</dbReference>
<protein>
    <submittedName>
        <fullName evidence="2">Uncharacterized protein</fullName>
    </submittedName>
</protein>
<feature type="non-terminal residue" evidence="2">
    <location>
        <position position="1"/>
    </location>
</feature>
<feature type="region of interest" description="Disordered" evidence="1">
    <location>
        <begin position="94"/>
        <end position="177"/>
    </location>
</feature>
<evidence type="ECO:0000313" key="3">
    <source>
        <dbReference type="Proteomes" id="UP000266841"/>
    </source>
</evidence>
<evidence type="ECO:0000256" key="1">
    <source>
        <dbReference type="SAM" id="MobiDB-lite"/>
    </source>
</evidence>
<dbReference type="EMBL" id="AGNL01002187">
    <property type="protein sequence ID" value="EJK76410.1"/>
    <property type="molecule type" value="Genomic_DNA"/>
</dbReference>
<sequence>VAAVLDEEAGRAVLELDGVTLFLAAVGAHFMSPAGVDRRDPEAAHFLLHGGSPADSKGSWRCARAVRRGRRQALVDDDDTAHRDNQWLLCYGGRNPPWPRRPGRDHPSSGVGLPPEVDRGARAPLRPYRKRGGSNRAASCSSVPDAKESTAGIGGPRSGLIPRPLCRSRPNQRHRSAAVGPVMDRLQYPPQERHFMLEPIDSWNGT</sequence>
<reference evidence="2 3" key="1">
    <citation type="journal article" date="2012" name="Genome Biol.">
        <title>Genome and low-iron response of an oceanic diatom adapted to chronic iron limitation.</title>
        <authorList>
            <person name="Lommer M."/>
            <person name="Specht M."/>
            <person name="Roy A.S."/>
            <person name="Kraemer L."/>
            <person name="Andreson R."/>
            <person name="Gutowska M.A."/>
            <person name="Wolf J."/>
            <person name="Bergner S.V."/>
            <person name="Schilhabel M.B."/>
            <person name="Klostermeier U.C."/>
            <person name="Beiko R.G."/>
            <person name="Rosenstiel P."/>
            <person name="Hippler M."/>
            <person name="Laroche J."/>
        </authorList>
    </citation>
    <scope>NUCLEOTIDE SEQUENCE [LARGE SCALE GENOMIC DNA]</scope>
    <source>
        <strain evidence="2 3">CCMP1005</strain>
    </source>
</reference>
<name>K0TG90_THAOC</name>
<gene>
    <name evidence="2" type="ORF">THAOC_01827</name>
</gene>
<keyword evidence="3" id="KW-1185">Reference proteome</keyword>
<organism evidence="2 3">
    <name type="scientific">Thalassiosira oceanica</name>
    <name type="common">Marine diatom</name>
    <dbReference type="NCBI Taxonomy" id="159749"/>
    <lineage>
        <taxon>Eukaryota</taxon>
        <taxon>Sar</taxon>
        <taxon>Stramenopiles</taxon>
        <taxon>Ochrophyta</taxon>
        <taxon>Bacillariophyta</taxon>
        <taxon>Coscinodiscophyceae</taxon>
        <taxon>Thalassiosirophycidae</taxon>
        <taxon>Thalassiosirales</taxon>
        <taxon>Thalassiosiraceae</taxon>
        <taxon>Thalassiosira</taxon>
    </lineage>
</organism>